<evidence type="ECO:0000256" key="1">
    <source>
        <dbReference type="SAM" id="MobiDB-lite"/>
    </source>
</evidence>
<keyword evidence="4" id="KW-1185">Reference proteome</keyword>
<dbReference type="AlphaFoldDB" id="A0AAD4QUT0"/>
<reference evidence="3" key="1">
    <citation type="submission" date="2022-01" db="EMBL/GenBank/DDBJ databases">
        <title>Genome Sequence Resource for Two Populations of Ditylenchus destructor, the Migratory Endoparasitic Phytonematode.</title>
        <authorList>
            <person name="Zhang H."/>
            <person name="Lin R."/>
            <person name="Xie B."/>
        </authorList>
    </citation>
    <scope>NUCLEOTIDE SEQUENCE</scope>
    <source>
        <strain evidence="3">BazhouSP</strain>
    </source>
</reference>
<name>A0AAD4QUT0_9BILA</name>
<organism evidence="3 4">
    <name type="scientific">Ditylenchus destructor</name>
    <dbReference type="NCBI Taxonomy" id="166010"/>
    <lineage>
        <taxon>Eukaryota</taxon>
        <taxon>Metazoa</taxon>
        <taxon>Ecdysozoa</taxon>
        <taxon>Nematoda</taxon>
        <taxon>Chromadorea</taxon>
        <taxon>Rhabditida</taxon>
        <taxon>Tylenchina</taxon>
        <taxon>Tylenchomorpha</taxon>
        <taxon>Sphaerularioidea</taxon>
        <taxon>Anguinidae</taxon>
        <taxon>Anguininae</taxon>
        <taxon>Ditylenchus</taxon>
    </lineage>
</organism>
<sequence length="557" mass="63344">MSGNSDDLDSTLVPSANERFIQTIPLKEFSDSNDDYCVYFITTLPGCGKYVLEQGASSDQNTVIHLDMKDLAAGNLRTLVRTLLKMVECAIGKHGRQLPDFGQSNVTSALESLLTSKFSSAEERVEYYIDSVVVAYTAFKKLLRSLKEECGTKFMLLIQNYDSPITDILSKVNNEQDASQLYDQYCDFIRRVASNSECIKCVVMTGRLLFQIKDFPDPDELGGPHTYISFKKHKFNRYFAMTQDQFSEECQKLSVSDGIKRALMGAYSVKIDNDVYLRTAPTISFLERFRKNENADVLESNHFIEHSFLVTLQSHFHDGDLYNLLSKVVKRFEKGEPFLPFEKFSPINEFNPEVFLTFSNMLELRNLSKRGLNMPQESLHDFVRYLCHLSLLWPQKQDNAWSIGIPNVQSYSTLKYEREKALGLLSKIPKIRLLHLTELFKGTDDTSHLKELCTCFAQRVYEGSTSGSSAHSSGSSTPSGSTKSRPNKRKLGSTGDSASPSTMERYFSKEYARCDENSNFTRDYTRDFDSFQSDSYPDQVAGKFDNSTSDDMMEEDD</sequence>
<dbReference type="Pfam" id="PF09820">
    <property type="entry name" value="AAA-ATPase_like"/>
    <property type="match status" value="1"/>
</dbReference>
<protein>
    <submittedName>
        <fullName evidence="3">AAA-ATPase domain-containing protein</fullName>
    </submittedName>
</protein>
<proteinExistence type="predicted"/>
<gene>
    <name evidence="3" type="ORF">DdX_18545</name>
</gene>
<evidence type="ECO:0000313" key="4">
    <source>
        <dbReference type="Proteomes" id="UP001201812"/>
    </source>
</evidence>
<evidence type="ECO:0000259" key="2">
    <source>
        <dbReference type="Pfam" id="PF09820"/>
    </source>
</evidence>
<feature type="region of interest" description="Disordered" evidence="1">
    <location>
        <begin position="465"/>
        <end position="503"/>
    </location>
</feature>
<dbReference type="EMBL" id="JAKKPZ010000273">
    <property type="protein sequence ID" value="KAI1697329.1"/>
    <property type="molecule type" value="Genomic_DNA"/>
</dbReference>
<evidence type="ECO:0000313" key="3">
    <source>
        <dbReference type="EMBL" id="KAI1697329.1"/>
    </source>
</evidence>
<feature type="region of interest" description="Disordered" evidence="1">
    <location>
        <begin position="530"/>
        <end position="557"/>
    </location>
</feature>
<accession>A0AAD4QUT0</accession>
<feature type="domain" description="AAA-ATPase-like" evidence="2">
    <location>
        <begin position="107"/>
        <end position="212"/>
    </location>
</feature>
<dbReference type="InterPro" id="IPR018631">
    <property type="entry name" value="AAA-ATPase-like_dom"/>
</dbReference>
<feature type="compositionally biased region" description="Low complexity" evidence="1">
    <location>
        <begin position="465"/>
        <end position="484"/>
    </location>
</feature>
<comment type="caution">
    <text evidence="3">The sequence shown here is derived from an EMBL/GenBank/DDBJ whole genome shotgun (WGS) entry which is preliminary data.</text>
</comment>
<dbReference type="Proteomes" id="UP001201812">
    <property type="component" value="Unassembled WGS sequence"/>
</dbReference>